<evidence type="ECO:0000256" key="4">
    <source>
        <dbReference type="ARBA" id="ARBA00022692"/>
    </source>
</evidence>
<evidence type="ECO:0000256" key="9">
    <source>
        <dbReference type="ARBA" id="ARBA00023264"/>
    </source>
</evidence>
<keyword evidence="2 10" id="KW-0444">Lipid biosynthesis</keyword>
<comment type="function">
    <text evidence="10">Catalyzes the transfer of an acyl group from acyl-phosphate (acyl-PO(4)) to glycerol-3-phosphate (G3P) to form lysophosphatidic acid (LPA). This enzyme utilizes acyl-phosphate as fatty acyl donor, but not acyl-CoA or acyl-ACP.</text>
</comment>
<name>A0A6N8LP67_9SPHN</name>
<dbReference type="HAMAP" id="MF_01043">
    <property type="entry name" value="PlsY"/>
    <property type="match status" value="1"/>
</dbReference>
<feature type="transmembrane region" description="Helical" evidence="10">
    <location>
        <begin position="80"/>
        <end position="101"/>
    </location>
</feature>
<dbReference type="InterPro" id="IPR003811">
    <property type="entry name" value="G3P_acylTferase_PlsY"/>
</dbReference>
<dbReference type="EMBL" id="WSUT01000005">
    <property type="protein sequence ID" value="MWC42783.1"/>
    <property type="molecule type" value="Genomic_DNA"/>
</dbReference>
<keyword evidence="1 10" id="KW-1003">Cell membrane</keyword>
<dbReference type="EC" id="2.3.1.275" evidence="10"/>
<accession>A0A6N8LP67</accession>
<dbReference type="NCBIfam" id="TIGR00023">
    <property type="entry name" value="glycerol-3-phosphate 1-O-acyltransferase PlsY"/>
    <property type="match status" value="1"/>
</dbReference>
<keyword evidence="5 10" id="KW-1133">Transmembrane helix</keyword>
<comment type="pathway">
    <text evidence="10">Lipid metabolism; phospholipid metabolism.</text>
</comment>
<organism evidence="11 12">
    <name type="scientific">Sphingomonas carotinifaciens</name>
    <dbReference type="NCBI Taxonomy" id="1166323"/>
    <lineage>
        <taxon>Bacteria</taxon>
        <taxon>Pseudomonadati</taxon>
        <taxon>Pseudomonadota</taxon>
        <taxon>Alphaproteobacteria</taxon>
        <taxon>Sphingomonadales</taxon>
        <taxon>Sphingomonadaceae</taxon>
        <taxon>Sphingomonas</taxon>
    </lineage>
</organism>
<feature type="transmembrane region" description="Helical" evidence="10">
    <location>
        <begin position="177"/>
        <end position="200"/>
    </location>
</feature>
<evidence type="ECO:0000313" key="12">
    <source>
        <dbReference type="Proteomes" id="UP000436801"/>
    </source>
</evidence>
<protein>
    <recommendedName>
        <fullName evidence="10">Glycerol-3-phosphate acyltransferase</fullName>
    </recommendedName>
    <alternativeName>
        <fullName evidence="10">Acyl-PO4 G3P acyltransferase</fullName>
    </alternativeName>
    <alternativeName>
        <fullName evidence="10">Acyl-phosphate--glycerol-3-phosphate acyltransferase</fullName>
    </alternativeName>
    <alternativeName>
        <fullName evidence="10">G3P acyltransferase</fullName>
        <shortName evidence="10">GPAT</shortName>
        <ecNumber evidence="10">2.3.1.275</ecNumber>
    </alternativeName>
    <alternativeName>
        <fullName evidence="10">Lysophosphatidic acid synthase</fullName>
        <shortName evidence="10">LPA synthase</shortName>
    </alternativeName>
</protein>
<comment type="similarity">
    <text evidence="10">Belongs to the PlsY family.</text>
</comment>
<evidence type="ECO:0000256" key="6">
    <source>
        <dbReference type="ARBA" id="ARBA00023098"/>
    </source>
</evidence>
<dbReference type="GO" id="GO:0043772">
    <property type="term" value="F:acyl-phosphate glycerol-3-phosphate acyltransferase activity"/>
    <property type="evidence" value="ECO:0007669"/>
    <property type="project" value="UniProtKB-UniRule"/>
</dbReference>
<feature type="transmembrane region" description="Helical" evidence="10">
    <location>
        <begin position="107"/>
        <end position="126"/>
    </location>
</feature>
<evidence type="ECO:0000256" key="2">
    <source>
        <dbReference type="ARBA" id="ARBA00022516"/>
    </source>
</evidence>
<evidence type="ECO:0000256" key="5">
    <source>
        <dbReference type="ARBA" id="ARBA00022989"/>
    </source>
</evidence>
<comment type="caution">
    <text evidence="11">The sequence shown here is derived from an EMBL/GenBank/DDBJ whole genome shotgun (WGS) entry which is preliminary data.</text>
</comment>
<dbReference type="Pfam" id="PF02660">
    <property type="entry name" value="G3P_acyltransf"/>
    <property type="match status" value="1"/>
</dbReference>
<dbReference type="Proteomes" id="UP000436801">
    <property type="component" value="Unassembled WGS sequence"/>
</dbReference>
<dbReference type="AlphaFoldDB" id="A0A6N8LP67"/>
<feature type="transmembrane region" description="Helical" evidence="10">
    <location>
        <begin position="133"/>
        <end position="157"/>
    </location>
</feature>
<evidence type="ECO:0000256" key="3">
    <source>
        <dbReference type="ARBA" id="ARBA00022679"/>
    </source>
</evidence>
<keyword evidence="7 10" id="KW-0472">Membrane</keyword>
<dbReference type="PANTHER" id="PTHR30309">
    <property type="entry name" value="INNER MEMBRANE PROTEIN YGIH"/>
    <property type="match status" value="1"/>
</dbReference>
<sequence>MEVVGQRRPPPLCSGIGREVSLPTEIVWAPPVLALLFGYLLGSIPFGIILTRLAGAGDLRQIGSGNIGATNVLRTGRKGLAAATLLLDLVKGFAAVAIVAHVSPGDAPLAAAAAFIGHCYPVWLRFRGGKGVATLMGVVLALHWPIGLVFACVWLGLLATLRISAVAGMAAAISAPVAAAIFGRFDLVMLLIALALIVVWKHGANIERLLAGTEPRIGRRARG</sequence>
<comment type="catalytic activity">
    <reaction evidence="10">
        <text>an acyl phosphate + sn-glycerol 3-phosphate = a 1-acyl-sn-glycero-3-phosphate + phosphate</text>
        <dbReference type="Rhea" id="RHEA:34075"/>
        <dbReference type="ChEBI" id="CHEBI:43474"/>
        <dbReference type="ChEBI" id="CHEBI:57597"/>
        <dbReference type="ChEBI" id="CHEBI:57970"/>
        <dbReference type="ChEBI" id="CHEBI:59918"/>
        <dbReference type="EC" id="2.3.1.275"/>
    </reaction>
</comment>
<dbReference type="SMART" id="SM01207">
    <property type="entry name" value="G3P_acyltransf"/>
    <property type="match status" value="1"/>
</dbReference>
<keyword evidence="8 10" id="KW-0594">Phospholipid biosynthesis</keyword>
<dbReference type="GO" id="GO:0008654">
    <property type="term" value="P:phospholipid biosynthetic process"/>
    <property type="evidence" value="ECO:0007669"/>
    <property type="project" value="UniProtKB-UniRule"/>
</dbReference>
<keyword evidence="3 10" id="KW-0808">Transferase</keyword>
<keyword evidence="9 10" id="KW-1208">Phospholipid metabolism</keyword>
<comment type="subcellular location">
    <subcellularLocation>
        <location evidence="10">Cell membrane</location>
        <topology evidence="10">Multi-pass membrane protein</topology>
    </subcellularLocation>
</comment>
<dbReference type="UniPathway" id="UPA00085"/>
<reference evidence="11 12" key="1">
    <citation type="submission" date="2019-12" db="EMBL/GenBank/DDBJ databases">
        <authorList>
            <person name="Zheng J."/>
        </authorList>
    </citation>
    <scope>NUCLEOTIDE SEQUENCE [LARGE SCALE GENOMIC DNA]</scope>
    <source>
        <strain evidence="11 12">DSM 27347</strain>
    </source>
</reference>
<evidence type="ECO:0000256" key="10">
    <source>
        <dbReference type="HAMAP-Rule" id="MF_01043"/>
    </source>
</evidence>
<comment type="subunit">
    <text evidence="10">Probably interacts with PlsX.</text>
</comment>
<evidence type="ECO:0000256" key="8">
    <source>
        <dbReference type="ARBA" id="ARBA00023209"/>
    </source>
</evidence>
<proteinExistence type="inferred from homology"/>
<keyword evidence="11" id="KW-0012">Acyltransferase</keyword>
<keyword evidence="6 10" id="KW-0443">Lipid metabolism</keyword>
<evidence type="ECO:0000313" key="11">
    <source>
        <dbReference type="EMBL" id="MWC42783.1"/>
    </source>
</evidence>
<dbReference type="GO" id="GO:0005886">
    <property type="term" value="C:plasma membrane"/>
    <property type="evidence" value="ECO:0007669"/>
    <property type="project" value="UniProtKB-SubCell"/>
</dbReference>
<keyword evidence="4 10" id="KW-0812">Transmembrane</keyword>
<evidence type="ECO:0000256" key="7">
    <source>
        <dbReference type="ARBA" id="ARBA00023136"/>
    </source>
</evidence>
<feature type="transmembrane region" description="Helical" evidence="10">
    <location>
        <begin position="28"/>
        <end position="50"/>
    </location>
</feature>
<dbReference type="PANTHER" id="PTHR30309:SF0">
    <property type="entry name" value="GLYCEROL-3-PHOSPHATE ACYLTRANSFERASE-RELATED"/>
    <property type="match status" value="1"/>
</dbReference>
<evidence type="ECO:0000256" key="1">
    <source>
        <dbReference type="ARBA" id="ARBA00022475"/>
    </source>
</evidence>
<gene>
    <name evidence="10 11" type="primary">plsY</name>
    <name evidence="11" type="ORF">GQR91_03810</name>
</gene>
<dbReference type="OrthoDB" id="9777124at2"/>